<feature type="region of interest" description="Disordered" evidence="7">
    <location>
        <begin position="1"/>
        <end position="28"/>
    </location>
</feature>
<sequence>MAQASSHGGVWGRRGRPEAVPPPPRAPAMQLRPALALVALALAAPGPRPPEPYGRGVCSGVAAATRVPLAAVGAGASARRLRPSWNWDYSDGGASWKLGQCGAASGQSPVDLSALAVTQGSADVLFDSYAVLRNPMTVRNDGRALLVPLPDGVGGISLGADTWDAYQLVVHAPSEHTFAGSRVALELQIYHAKTGAATPGGAAPPADATAVVAIGFAASVQASAFLDSLRQGGLPTQTGGARMVNKQAPAQLDFGSLFAGGQFFEYTGSLTTPPCSPGVRWFVRSTALPASMAALDEFKGAIAAMASLKQAAPGNARSLQPAEGIRVVVRTAQAVAHPGLPQGGAVDPEFDRAVIEAADQQESFEKSMSDSGQLSSQDVQYQECVREIVQATASLDQAEAQQKIECDSLAEAKRHLQSAGVGVSRLQALGRVQAQQQLCDANAKVASRLRAEVQATQRQCEQIKPR</sequence>
<evidence type="ECO:0000256" key="6">
    <source>
        <dbReference type="ARBA" id="ARBA00048348"/>
    </source>
</evidence>
<evidence type="ECO:0000259" key="8">
    <source>
        <dbReference type="PROSITE" id="PS51144"/>
    </source>
</evidence>
<dbReference type="GO" id="GO:0008270">
    <property type="term" value="F:zinc ion binding"/>
    <property type="evidence" value="ECO:0007669"/>
    <property type="project" value="InterPro"/>
</dbReference>
<comment type="similarity">
    <text evidence="1">Belongs to the alpha-carbonic anhydrase family.</text>
</comment>
<evidence type="ECO:0000256" key="1">
    <source>
        <dbReference type="ARBA" id="ARBA00010718"/>
    </source>
</evidence>
<dbReference type="SUPFAM" id="SSF51069">
    <property type="entry name" value="Carbonic anhydrase"/>
    <property type="match status" value="1"/>
</dbReference>
<evidence type="ECO:0000256" key="2">
    <source>
        <dbReference type="ARBA" id="ARBA00012925"/>
    </source>
</evidence>
<protein>
    <recommendedName>
        <fullName evidence="2">carbonic anhydrase</fullName>
        <ecNumber evidence="2">4.2.1.1</ecNumber>
    </recommendedName>
</protein>
<dbReference type="InterPro" id="IPR001148">
    <property type="entry name" value="CA_dom"/>
</dbReference>
<dbReference type="InterPro" id="IPR036398">
    <property type="entry name" value="CA_dom_sf"/>
</dbReference>
<name>A0A7S4U9S7_9DINO</name>
<reference evidence="9" key="1">
    <citation type="submission" date="2021-01" db="EMBL/GenBank/DDBJ databases">
        <authorList>
            <person name="Corre E."/>
            <person name="Pelletier E."/>
            <person name="Niang G."/>
            <person name="Scheremetjew M."/>
            <person name="Finn R."/>
            <person name="Kale V."/>
            <person name="Holt S."/>
            <person name="Cochrane G."/>
            <person name="Meng A."/>
            <person name="Brown T."/>
            <person name="Cohen L."/>
        </authorList>
    </citation>
    <scope>NUCLEOTIDE SEQUENCE</scope>
    <source>
        <strain evidence="9">CCMP3105</strain>
    </source>
</reference>
<keyword evidence="4" id="KW-0862">Zinc</keyword>
<evidence type="ECO:0000256" key="7">
    <source>
        <dbReference type="SAM" id="MobiDB-lite"/>
    </source>
</evidence>
<gene>
    <name evidence="9" type="ORF">AMON00008_LOCUS267</name>
</gene>
<keyword evidence="5" id="KW-0456">Lyase</keyword>
<feature type="domain" description="Alpha-carbonic anhydrase" evidence="8">
    <location>
        <begin position="85"/>
        <end position="331"/>
    </location>
</feature>
<dbReference type="PANTHER" id="PTHR18952:SF265">
    <property type="entry name" value="CARBONIC ANHYDRASE"/>
    <property type="match status" value="1"/>
</dbReference>
<dbReference type="InterPro" id="IPR023561">
    <property type="entry name" value="Carbonic_anhydrase_a-class"/>
</dbReference>
<evidence type="ECO:0000256" key="5">
    <source>
        <dbReference type="ARBA" id="ARBA00023239"/>
    </source>
</evidence>
<dbReference type="Gene3D" id="3.10.200.10">
    <property type="entry name" value="Alpha carbonic anhydrase"/>
    <property type="match status" value="1"/>
</dbReference>
<proteinExistence type="inferred from homology"/>
<dbReference type="AlphaFoldDB" id="A0A7S4U9S7"/>
<keyword evidence="3" id="KW-0479">Metal-binding</keyword>
<dbReference type="SMART" id="SM01057">
    <property type="entry name" value="Carb_anhydrase"/>
    <property type="match status" value="1"/>
</dbReference>
<evidence type="ECO:0000256" key="4">
    <source>
        <dbReference type="ARBA" id="ARBA00022833"/>
    </source>
</evidence>
<dbReference type="GO" id="GO:0004089">
    <property type="term" value="F:carbonate dehydratase activity"/>
    <property type="evidence" value="ECO:0007669"/>
    <property type="project" value="UniProtKB-EC"/>
</dbReference>
<dbReference type="Pfam" id="PF00194">
    <property type="entry name" value="Carb_anhydrase"/>
    <property type="match status" value="1"/>
</dbReference>
<dbReference type="PROSITE" id="PS51144">
    <property type="entry name" value="ALPHA_CA_2"/>
    <property type="match status" value="1"/>
</dbReference>
<dbReference type="EC" id="4.2.1.1" evidence="2"/>
<dbReference type="PANTHER" id="PTHR18952">
    <property type="entry name" value="CARBONIC ANHYDRASE"/>
    <property type="match status" value="1"/>
</dbReference>
<accession>A0A7S4U9S7</accession>
<comment type="catalytic activity">
    <reaction evidence="6">
        <text>hydrogencarbonate + H(+) = CO2 + H2O</text>
        <dbReference type="Rhea" id="RHEA:10748"/>
        <dbReference type="ChEBI" id="CHEBI:15377"/>
        <dbReference type="ChEBI" id="CHEBI:15378"/>
        <dbReference type="ChEBI" id="CHEBI:16526"/>
        <dbReference type="ChEBI" id="CHEBI:17544"/>
        <dbReference type="EC" id="4.2.1.1"/>
    </reaction>
</comment>
<evidence type="ECO:0000256" key="3">
    <source>
        <dbReference type="ARBA" id="ARBA00022723"/>
    </source>
</evidence>
<dbReference type="EMBL" id="HBNR01000356">
    <property type="protein sequence ID" value="CAE4560648.1"/>
    <property type="molecule type" value="Transcribed_RNA"/>
</dbReference>
<organism evidence="9">
    <name type="scientific">Alexandrium monilatum</name>
    <dbReference type="NCBI Taxonomy" id="311494"/>
    <lineage>
        <taxon>Eukaryota</taxon>
        <taxon>Sar</taxon>
        <taxon>Alveolata</taxon>
        <taxon>Dinophyceae</taxon>
        <taxon>Gonyaulacales</taxon>
        <taxon>Pyrocystaceae</taxon>
        <taxon>Alexandrium</taxon>
    </lineage>
</organism>
<evidence type="ECO:0000313" key="9">
    <source>
        <dbReference type="EMBL" id="CAE4560648.1"/>
    </source>
</evidence>